<reference evidence="4 5" key="1">
    <citation type="submission" date="2020-08" db="EMBL/GenBank/DDBJ databases">
        <authorList>
            <person name="Kim C.M."/>
        </authorList>
    </citation>
    <scope>NUCLEOTIDE SEQUENCE [LARGE SCALE GENOMIC DNA]</scope>
    <source>
        <strain evidence="4 5">UL070</strain>
    </source>
</reference>
<comment type="caution">
    <text evidence="4">The sequence shown here is derived from an EMBL/GenBank/DDBJ whole genome shotgun (WGS) entry which is preliminary data.</text>
</comment>
<evidence type="ECO:0000313" key="4">
    <source>
        <dbReference type="EMBL" id="MBB2497085.1"/>
    </source>
</evidence>
<dbReference type="PROSITE" id="PS51186">
    <property type="entry name" value="GNAT"/>
    <property type="match status" value="1"/>
</dbReference>
<evidence type="ECO:0000256" key="2">
    <source>
        <dbReference type="ARBA" id="ARBA00023315"/>
    </source>
</evidence>
<keyword evidence="1 4" id="KW-0808">Transferase</keyword>
<name>A0A7W4QC23_9GAMM</name>
<proteinExistence type="predicted"/>
<dbReference type="SUPFAM" id="SSF55729">
    <property type="entry name" value="Acyl-CoA N-acyltransferases (Nat)"/>
    <property type="match status" value="1"/>
</dbReference>
<evidence type="ECO:0000259" key="3">
    <source>
        <dbReference type="PROSITE" id="PS51186"/>
    </source>
</evidence>
<dbReference type="Gene3D" id="3.40.630.30">
    <property type="match status" value="1"/>
</dbReference>
<organism evidence="4 5">
    <name type="scientific">Aquipseudomonas ullengensis</name>
    <dbReference type="NCBI Taxonomy" id="2759166"/>
    <lineage>
        <taxon>Bacteria</taxon>
        <taxon>Pseudomonadati</taxon>
        <taxon>Pseudomonadota</taxon>
        <taxon>Gammaproteobacteria</taxon>
        <taxon>Pseudomonadales</taxon>
        <taxon>Pseudomonadaceae</taxon>
        <taxon>Aquipseudomonas</taxon>
    </lineage>
</organism>
<feature type="domain" description="N-acetyltransferase" evidence="3">
    <location>
        <begin position="27"/>
        <end position="179"/>
    </location>
</feature>
<gene>
    <name evidence="4" type="ORF">H3H51_18840</name>
</gene>
<dbReference type="InterPro" id="IPR050832">
    <property type="entry name" value="Bact_Acetyltransf"/>
</dbReference>
<dbReference type="Pfam" id="PF00583">
    <property type="entry name" value="Acetyltransf_1"/>
    <property type="match status" value="1"/>
</dbReference>
<evidence type="ECO:0000313" key="5">
    <source>
        <dbReference type="Proteomes" id="UP000542720"/>
    </source>
</evidence>
<dbReference type="AlphaFoldDB" id="A0A7W4QC23"/>
<sequence length="205" mass="22595">MVGQEIAMKKSTVRTYPHTLALNDAKVEVRLMTADDGPALSIFINTLPSHDLLFVRRNISHSKVQAAWLSALGERVTSLVAYADGQIVGCTAIVTDTLSWSPHVGDLRVLVKPAWRGCGLGRLLTQECFNLALGLRLEKLTVQMTVDQSAAIAIFEELGFRAESVLRNHLKDYDGKRHDLALLSLEVAELPMRSYARGMSTALHE</sequence>
<dbReference type="InterPro" id="IPR000182">
    <property type="entry name" value="GNAT_dom"/>
</dbReference>
<keyword evidence="5" id="KW-1185">Reference proteome</keyword>
<protein>
    <submittedName>
        <fullName evidence="4">GNAT family N-acetyltransferase</fullName>
    </submittedName>
</protein>
<dbReference type="PANTHER" id="PTHR43877">
    <property type="entry name" value="AMINOALKYLPHOSPHONATE N-ACETYLTRANSFERASE-RELATED-RELATED"/>
    <property type="match status" value="1"/>
</dbReference>
<dbReference type="GO" id="GO:0016747">
    <property type="term" value="F:acyltransferase activity, transferring groups other than amino-acyl groups"/>
    <property type="evidence" value="ECO:0007669"/>
    <property type="project" value="InterPro"/>
</dbReference>
<dbReference type="InterPro" id="IPR016181">
    <property type="entry name" value="Acyl_CoA_acyltransferase"/>
</dbReference>
<evidence type="ECO:0000256" key="1">
    <source>
        <dbReference type="ARBA" id="ARBA00022679"/>
    </source>
</evidence>
<accession>A0A7W4QC23</accession>
<dbReference type="EMBL" id="JACJUD010000007">
    <property type="protein sequence ID" value="MBB2497085.1"/>
    <property type="molecule type" value="Genomic_DNA"/>
</dbReference>
<dbReference type="CDD" id="cd04301">
    <property type="entry name" value="NAT_SF"/>
    <property type="match status" value="1"/>
</dbReference>
<dbReference type="Proteomes" id="UP000542720">
    <property type="component" value="Unassembled WGS sequence"/>
</dbReference>
<dbReference type="PANTHER" id="PTHR43877:SF1">
    <property type="entry name" value="ACETYLTRANSFERASE"/>
    <property type="match status" value="1"/>
</dbReference>
<keyword evidence="2" id="KW-0012">Acyltransferase</keyword>